<feature type="transmembrane region" description="Helical" evidence="3">
    <location>
        <begin position="301"/>
        <end position="322"/>
    </location>
</feature>
<dbReference type="KEGG" id="ncs:NCAS_0A13820"/>
<evidence type="ECO:0000313" key="4">
    <source>
        <dbReference type="EMBL" id="CCC67940.1"/>
    </source>
</evidence>
<feature type="region of interest" description="Disordered" evidence="2">
    <location>
        <begin position="1"/>
        <end position="83"/>
    </location>
</feature>
<evidence type="ECO:0000256" key="3">
    <source>
        <dbReference type="SAM" id="Phobius"/>
    </source>
</evidence>
<feature type="compositionally biased region" description="Basic and acidic residues" evidence="2">
    <location>
        <begin position="30"/>
        <end position="60"/>
    </location>
</feature>
<dbReference type="OrthoDB" id="2589563at2759"/>
<proteinExistence type="predicted"/>
<feature type="coiled-coil region" evidence="1">
    <location>
        <begin position="160"/>
        <end position="187"/>
    </location>
</feature>
<feature type="transmembrane region" description="Helical" evidence="3">
    <location>
        <begin position="432"/>
        <end position="456"/>
    </location>
</feature>
<dbReference type="OMA" id="TRFDKEW"/>
<feature type="compositionally biased region" description="Polar residues" evidence="2">
    <location>
        <begin position="61"/>
        <end position="79"/>
    </location>
</feature>
<keyword evidence="1" id="KW-0175">Coiled coil</keyword>
<dbReference type="PANTHER" id="PTHR36819:SF1">
    <property type="entry name" value="REGULATOR OF PHOSPHOLIPASE D SRF1"/>
    <property type="match status" value="1"/>
</dbReference>
<gene>
    <name evidence="4" type="primary">NCAS0A13820</name>
    <name evidence="4" type="ordered locus">NCAS_0A13820</name>
</gene>
<dbReference type="InParanoid" id="G0V8Z1"/>
<keyword evidence="3" id="KW-0472">Membrane</keyword>
<dbReference type="RefSeq" id="XP_003674320.1">
    <property type="nucleotide sequence ID" value="XM_003674272.1"/>
</dbReference>
<dbReference type="PANTHER" id="PTHR36819">
    <property type="entry name" value="REGULATOR OF PHOSPHOLIPASE D SRF1"/>
    <property type="match status" value="1"/>
</dbReference>
<evidence type="ECO:0000256" key="2">
    <source>
        <dbReference type="SAM" id="MobiDB-lite"/>
    </source>
</evidence>
<dbReference type="AlphaFoldDB" id="G0V8Z1"/>
<keyword evidence="3" id="KW-1133">Transmembrane helix</keyword>
<feature type="compositionally biased region" description="Polar residues" evidence="2">
    <location>
        <begin position="15"/>
        <end position="29"/>
    </location>
</feature>
<dbReference type="HOGENOM" id="CLU_027163_1_1_1"/>
<keyword evidence="5" id="KW-1185">Reference proteome</keyword>
<dbReference type="Proteomes" id="UP000001640">
    <property type="component" value="Chromosome 1"/>
</dbReference>
<feature type="transmembrane region" description="Helical" evidence="3">
    <location>
        <begin position="382"/>
        <end position="400"/>
    </location>
</feature>
<evidence type="ECO:0000256" key="1">
    <source>
        <dbReference type="SAM" id="Coils"/>
    </source>
</evidence>
<sequence>MSSAHEGELHDNPISKLTQNIRETTTQSSDNDKDRVSDHPDINAEDKNTNNKDTQEHSQQTRDSQPQQTTYLNPNSFYPTTVPPFELESQLEKAKLKDSSKYDNVTTNYPSIYHDYEFKDQFLVTHDSKWGQFVNNVGSNPTYVHQQRYNVLDVESSSSKSNYNEKESNTEEELERLRVRKEVFQNLNSGWGGEQRLNALYNLPVEEDYEFKDQNDRNEWVQYISKMKKLYYGPQSKDMNSDMEILSTTSQTAGNRDVHHQAWLDELEREKKKWRQLRQRKLQQWKPGFFQLLFANQYLPLSFRIIIGILCCVSLGLATRIFQNSESHSISQVHGTVSQQPSTIMAICVNAIAILYIIYIAIDEFTGKPLGLRDPLDKMKLILLDLLFIIFSSANLALAFNTRFDKEWVCTGSSRDSDQYPKIAYICRKQEALSAFLFVALFMWVFTFTISIIRVVEKVSSTNARN</sequence>
<dbReference type="InterPro" id="IPR037737">
    <property type="entry name" value="Srf1"/>
</dbReference>
<accession>G0V8Z1</accession>
<dbReference type="eggNOG" id="ENOG502QPXG">
    <property type="taxonomic scope" value="Eukaryota"/>
</dbReference>
<organism evidence="4 5">
    <name type="scientific">Naumovozyma castellii</name>
    <name type="common">Yeast</name>
    <name type="synonym">Saccharomyces castellii</name>
    <dbReference type="NCBI Taxonomy" id="27288"/>
    <lineage>
        <taxon>Eukaryota</taxon>
        <taxon>Fungi</taxon>
        <taxon>Dikarya</taxon>
        <taxon>Ascomycota</taxon>
        <taxon>Saccharomycotina</taxon>
        <taxon>Saccharomycetes</taxon>
        <taxon>Saccharomycetales</taxon>
        <taxon>Saccharomycetaceae</taxon>
        <taxon>Naumovozyma</taxon>
    </lineage>
</organism>
<protein>
    <submittedName>
        <fullName evidence="4">Uncharacterized protein</fullName>
    </submittedName>
</protein>
<feature type="transmembrane region" description="Helical" evidence="3">
    <location>
        <begin position="343"/>
        <end position="362"/>
    </location>
</feature>
<reference key="2">
    <citation type="submission" date="2011-08" db="EMBL/GenBank/DDBJ databases">
        <title>Genome sequence of Naumovozyma castellii.</title>
        <authorList>
            <person name="Gordon J.L."/>
            <person name="Armisen D."/>
            <person name="Proux-Wera E."/>
            <person name="OhEigeartaigh S.S."/>
            <person name="Byrne K.P."/>
            <person name="Wolfe K.H."/>
        </authorList>
    </citation>
    <scope>NUCLEOTIDE SEQUENCE</scope>
    <source>
        <strain>Type strain:CBS 4309</strain>
    </source>
</reference>
<evidence type="ECO:0000313" key="5">
    <source>
        <dbReference type="Proteomes" id="UP000001640"/>
    </source>
</evidence>
<dbReference type="EMBL" id="HE576752">
    <property type="protein sequence ID" value="CCC67940.1"/>
    <property type="molecule type" value="Genomic_DNA"/>
</dbReference>
<feature type="compositionally biased region" description="Basic and acidic residues" evidence="2">
    <location>
        <begin position="1"/>
        <end position="13"/>
    </location>
</feature>
<keyword evidence="3" id="KW-0812">Transmembrane</keyword>
<dbReference type="GeneID" id="96901418"/>
<dbReference type="GO" id="GO:0000324">
    <property type="term" value="C:fungal-type vacuole"/>
    <property type="evidence" value="ECO:0007669"/>
    <property type="project" value="TreeGrafter"/>
</dbReference>
<reference evidence="5" key="1">
    <citation type="journal article" date="2011" name="Proc. Natl. Acad. Sci. U.S.A.">
        <title>Evolutionary erosion of yeast sex chromosomes by mating-type switching accidents.</title>
        <authorList>
            <person name="Gordon J.L."/>
            <person name="Armisen D."/>
            <person name="Proux-Wera E."/>
            <person name="Oheigeartaigh S.S."/>
            <person name="Byrne K.P."/>
            <person name="Wolfe K.H."/>
        </authorList>
    </citation>
    <scope>NUCLEOTIDE SEQUENCE [LARGE SCALE GENOMIC DNA]</scope>
    <source>
        <strain evidence="5">ATCC 76901 / BCRC 22586 / CBS 4309 / NBRC 1992 / NRRL Y-12630</strain>
    </source>
</reference>
<dbReference type="GO" id="GO:0071944">
    <property type="term" value="C:cell periphery"/>
    <property type="evidence" value="ECO:0007669"/>
    <property type="project" value="TreeGrafter"/>
</dbReference>
<name>G0V8Z1_NAUCA</name>
<dbReference type="FunCoup" id="G0V8Z1">
    <property type="interactions" value="33"/>
</dbReference>